<keyword evidence="3" id="KW-1185">Reference proteome</keyword>
<evidence type="ECO:0000256" key="1">
    <source>
        <dbReference type="SAM" id="MobiDB-lite"/>
    </source>
</evidence>
<feature type="region of interest" description="Disordered" evidence="1">
    <location>
        <begin position="1"/>
        <end position="34"/>
    </location>
</feature>
<reference evidence="2 3" key="1">
    <citation type="submission" date="2024-02" db="EMBL/GenBank/DDBJ databases">
        <title>High-quality chromosome-scale genome assembly of Pensacola bahiagrass (Paspalum notatum Flugge var. saurae).</title>
        <authorList>
            <person name="Vega J.M."/>
            <person name="Podio M."/>
            <person name="Orjuela J."/>
            <person name="Siena L.A."/>
            <person name="Pessino S.C."/>
            <person name="Combes M.C."/>
            <person name="Mariac C."/>
            <person name="Albertini E."/>
            <person name="Pupilli F."/>
            <person name="Ortiz J.P.A."/>
            <person name="Leblanc O."/>
        </authorList>
    </citation>
    <scope>NUCLEOTIDE SEQUENCE [LARGE SCALE GENOMIC DNA]</scope>
    <source>
        <strain evidence="2">R1</strain>
        <tissue evidence="2">Leaf</tissue>
    </source>
</reference>
<gene>
    <name evidence="2" type="ORF">U9M48_001481</name>
</gene>
<evidence type="ECO:0000313" key="3">
    <source>
        <dbReference type="Proteomes" id="UP001341281"/>
    </source>
</evidence>
<proteinExistence type="predicted"/>
<sequence>MASAPAMRKVLASRSAPRRPRRSAAQPAPRMETSVKRFMDPVSTSICTSERPRSSWMNSCAPLISAP</sequence>
<protein>
    <submittedName>
        <fullName evidence="2">Uncharacterized protein</fullName>
    </submittedName>
</protein>
<evidence type="ECO:0000313" key="2">
    <source>
        <dbReference type="EMBL" id="WVZ50206.1"/>
    </source>
</evidence>
<organism evidence="2 3">
    <name type="scientific">Paspalum notatum var. saurae</name>
    <dbReference type="NCBI Taxonomy" id="547442"/>
    <lineage>
        <taxon>Eukaryota</taxon>
        <taxon>Viridiplantae</taxon>
        <taxon>Streptophyta</taxon>
        <taxon>Embryophyta</taxon>
        <taxon>Tracheophyta</taxon>
        <taxon>Spermatophyta</taxon>
        <taxon>Magnoliopsida</taxon>
        <taxon>Liliopsida</taxon>
        <taxon>Poales</taxon>
        <taxon>Poaceae</taxon>
        <taxon>PACMAD clade</taxon>
        <taxon>Panicoideae</taxon>
        <taxon>Andropogonodae</taxon>
        <taxon>Paspaleae</taxon>
        <taxon>Paspalinae</taxon>
        <taxon>Paspalum</taxon>
    </lineage>
</organism>
<name>A0AAQ3SF89_PASNO</name>
<dbReference type="Proteomes" id="UP001341281">
    <property type="component" value="Chromosome 01"/>
</dbReference>
<accession>A0AAQ3SF89</accession>
<dbReference type="AlphaFoldDB" id="A0AAQ3SF89"/>
<dbReference type="EMBL" id="CP144745">
    <property type="protein sequence ID" value="WVZ50206.1"/>
    <property type="molecule type" value="Genomic_DNA"/>
</dbReference>